<proteinExistence type="predicted"/>
<accession>A0A2Z6ML41</accession>
<dbReference type="Proteomes" id="UP000242715">
    <property type="component" value="Unassembled WGS sequence"/>
</dbReference>
<organism evidence="1 2">
    <name type="scientific">Trifolium subterraneum</name>
    <name type="common">Subterranean clover</name>
    <dbReference type="NCBI Taxonomy" id="3900"/>
    <lineage>
        <taxon>Eukaryota</taxon>
        <taxon>Viridiplantae</taxon>
        <taxon>Streptophyta</taxon>
        <taxon>Embryophyta</taxon>
        <taxon>Tracheophyta</taxon>
        <taxon>Spermatophyta</taxon>
        <taxon>Magnoliopsida</taxon>
        <taxon>eudicotyledons</taxon>
        <taxon>Gunneridae</taxon>
        <taxon>Pentapetalae</taxon>
        <taxon>rosids</taxon>
        <taxon>fabids</taxon>
        <taxon>Fabales</taxon>
        <taxon>Fabaceae</taxon>
        <taxon>Papilionoideae</taxon>
        <taxon>50 kb inversion clade</taxon>
        <taxon>NPAAA clade</taxon>
        <taxon>Hologalegina</taxon>
        <taxon>IRL clade</taxon>
        <taxon>Trifolieae</taxon>
        <taxon>Trifolium</taxon>
    </lineage>
</organism>
<protein>
    <submittedName>
        <fullName evidence="1">Uncharacterized protein</fullName>
    </submittedName>
</protein>
<reference evidence="2" key="1">
    <citation type="journal article" date="2017" name="Front. Plant Sci.">
        <title>Climate Clever Clovers: New Paradigm to Reduce the Environmental Footprint of Ruminants by Breeding Low Methanogenic Forages Utilizing Haplotype Variation.</title>
        <authorList>
            <person name="Kaur P."/>
            <person name="Appels R."/>
            <person name="Bayer P.E."/>
            <person name="Keeble-Gagnere G."/>
            <person name="Wang J."/>
            <person name="Hirakawa H."/>
            <person name="Shirasawa K."/>
            <person name="Vercoe P."/>
            <person name="Stefanova K."/>
            <person name="Durmic Z."/>
            <person name="Nichols P."/>
            <person name="Revell C."/>
            <person name="Isobe S.N."/>
            <person name="Edwards D."/>
            <person name="Erskine W."/>
        </authorList>
    </citation>
    <scope>NUCLEOTIDE SEQUENCE [LARGE SCALE GENOMIC DNA]</scope>
    <source>
        <strain evidence="2">cv. Daliak</strain>
    </source>
</reference>
<name>A0A2Z6ML41_TRISU</name>
<evidence type="ECO:0000313" key="1">
    <source>
        <dbReference type="EMBL" id="GAU33264.1"/>
    </source>
</evidence>
<gene>
    <name evidence="1" type="ORF">TSUD_279380</name>
</gene>
<sequence length="122" mass="14490">MEGTYVPGQSRIFEILDRVLCNDEWRLKFPDAMAWSESHPLPSKVKQVEEELLQWKEHEIIARIGGIQRRQHASTSNKFLNKLERKLQDELDTVLKQEEMVWYQKSRAQWIKDAIVILDITI</sequence>
<evidence type="ECO:0000313" key="2">
    <source>
        <dbReference type="Proteomes" id="UP000242715"/>
    </source>
</evidence>
<dbReference type="EMBL" id="DF973521">
    <property type="protein sequence ID" value="GAU33264.1"/>
    <property type="molecule type" value="Genomic_DNA"/>
</dbReference>
<dbReference type="AlphaFoldDB" id="A0A2Z6ML41"/>
<keyword evidence="2" id="KW-1185">Reference proteome</keyword>